<dbReference type="InterPro" id="IPR007607">
    <property type="entry name" value="BacA/B"/>
</dbReference>
<dbReference type="EMBL" id="VTEG01000010">
    <property type="protein sequence ID" value="TYR98525.1"/>
    <property type="molecule type" value="Genomic_DNA"/>
</dbReference>
<sequence length="253" mass="27160">MLKRFNRGGFFMNQEVKEALILSGSSETGGGSFSKVEINGSGKITGDVHCESLECNGSAKVYGNITSEHTLIRGSMNIQGDLTSDKIEVQGNADVSGQAAFRDMEIKGQAKVDQSLKGDHILLEGMIKVKGDCEVESADLKGAFTIGGLLNSDHVAIELHGKSKVKEIGGETITVKRSGPSILNLDKFIKSWSKELQAELIEGDSINLEYTKAKVVRGNNVEIGPGCEIELVEYGNDLQVSEKAKVGKSVKLQ</sequence>
<accession>A0A5D4MBY8</accession>
<dbReference type="Pfam" id="PF04519">
    <property type="entry name" value="Bactofilin"/>
    <property type="match status" value="1"/>
</dbReference>
<name>A0A5D4MBY8_9BACI</name>
<dbReference type="Proteomes" id="UP000325182">
    <property type="component" value="Unassembled WGS sequence"/>
</dbReference>
<evidence type="ECO:0000313" key="2">
    <source>
        <dbReference type="Proteomes" id="UP000325182"/>
    </source>
</evidence>
<comment type="caution">
    <text evidence="1">The sequence shown here is derived from an EMBL/GenBank/DDBJ whole genome shotgun (WGS) entry which is preliminary data.</text>
</comment>
<evidence type="ECO:0000313" key="1">
    <source>
        <dbReference type="EMBL" id="TYR98525.1"/>
    </source>
</evidence>
<reference evidence="1 2" key="1">
    <citation type="submission" date="2019-08" db="EMBL/GenBank/DDBJ databases">
        <title>Bacillus genomes from the desert of Cuatro Cienegas, Coahuila.</title>
        <authorList>
            <person name="Olmedo-Alvarez G."/>
        </authorList>
    </citation>
    <scope>NUCLEOTIDE SEQUENCE [LARGE SCALE GENOMIC DNA]</scope>
    <source>
        <strain evidence="1 2">CH128b_4D</strain>
    </source>
</reference>
<proteinExistence type="predicted"/>
<protein>
    <submittedName>
        <fullName evidence="1">Polymer-forming cytoskeletal protein</fullName>
    </submittedName>
</protein>
<gene>
    <name evidence="1" type="ORF">FZC84_13905</name>
</gene>
<dbReference type="AlphaFoldDB" id="A0A5D4MBY8"/>
<organism evidence="1 2">
    <name type="scientific">Rossellomorea vietnamensis</name>
    <dbReference type="NCBI Taxonomy" id="218284"/>
    <lineage>
        <taxon>Bacteria</taxon>
        <taxon>Bacillati</taxon>
        <taxon>Bacillota</taxon>
        <taxon>Bacilli</taxon>
        <taxon>Bacillales</taxon>
        <taxon>Bacillaceae</taxon>
        <taxon>Rossellomorea</taxon>
    </lineage>
</organism>